<dbReference type="Proteomes" id="UP000199207">
    <property type="component" value="Unassembled WGS sequence"/>
</dbReference>
<gene>
    <name evidence="1" type="ORF">SAMN05421773_104287</name>
</gene>
<dbReference type="RefSeq" id="WP_175541356.1">
    <property type="nucleotide sequence ID" value="NZ_FOLM01000004.1"/>
</dbReference>
<evidence type="ECO:0000313" key="2">
    <source>
        <dbReference type="Proteomes" id="UP000199207"/>
    </source>
</evidence>
<sequence length="330" mass="36614">MLTTYAPGRIPHLLRKALGPRWEITTAGNHLEIHHPDAGTPYHPPRRPLNWRDLLALLEHSFAGQGVPRAECLPLRWGRDTELTISAVQALDPLLKDGRPTTHRHGFLPQPVVRFTGQRDEKGDLRDGFLTSFVNVSRVEPINDISEYAEILDGWLTVLSGLGMHARHISIHGRLDVWRRRQVEGITLRFRHLDLALGDIVLIWNTQTPDRMAVDLGTALERLAWARSRRPWPDLIFGSMAQTASTTVLDAIRTATLLLGSGITPAARGAGSITRRVIATIPASASPLGLSAAVRTSHEYWSLVSPLIAPWADVTDSIEQELSRHRPGIS</sequence>
<dbReference type="EMBL" id="FOLM01000004">
    <property type="protein sequence ID" value="SFC61705.1"/>
    <property type="molecule type" value="Genomic_DNA"/>
</dbReference>
<evidence type="ECO:0000313" key="1">
    <source>
        <dbReference type="EMBL" id="SFC61705.1"/>
    </source>
</evidence>
<dbReference type="AlphaFoldDB" id="A0A1I1KMB1"/>
<keyword evidence="2" id="KW-1185">Reference proteome</keyword>
<proteinExistence type="predicted"/>
<dbReference type="STRING" id="910347.SAMN05421773_104287"/>
<organism evidence="1 2">
    <name type="scientific">Streptomyces aidingensis</name>
    <dbReference type="NCBI Taxonomy" id="910347"/>
    <lineage>
        <taxon>Bacteria</taxon>
        <taxon>Bacillati</taxon>
        <taxon>Actinomycetota</taxon>
        <taxon>Actinomycetes</taxon>
        <taxon>Kitasatosporales</taxon>
        <taxon>Streptomycetaceae</taxon>
        <taxon>Streptomyces</taxon>
    </lineage>
</organism>
<protein>
    <submittedName>
        <fullName evidence="1">Uncharacterized protein</fullName>
    </submittedName>
</protein>
<reference evidence="1 2" key="1">
    <citation type="submission" date="2016-10" db="EMBL/GenBank/DDBJ databases">
        <authorList>
            <person name="de Groot N.N."/>
        </authorList>
    </citation>
    <scope>NUCLEOTIDE SEQUENCE [LARGE SCALE GENOMIC DNA]</scope>
    <source>
        <strain evidence="1 2">CGMCC 4.5739</strain>
    </source>
</reference>
<name>A0A1I1KMB1_9ACTN</name>
<accession>A0A1I1KMB1</accession>